<evidence type="ECO:0000313" key="1">
    <source>
        <dbReference type="EMBL" id="KEQ40242.1"/>
    </source>
</evidence>
<dbReference type="InterPro" id="IPR022259">
    <property type="entry name" value="Acessory_Sec_prot_Asp3"/>
</dbReference>
<dbReference type="PATRIC" id="fig|28037.97.peg.1438"/>
<dbReference type="EMBL" id="JPFW01000008">
    <property type="protein sequence ID" value="KEQ40242.1"/>
    <property type="molecule type" value="Genomic_DNA"/>
</dbReference>
<gene>
    <name evidence="1" type="primary">asp3</name>
    <name evidence="1" type="ORF">SK642_1500</name>
</gene>
<reference evidence="1 2" key="1">
    <citation type="submission" date="2014-05" db="EMBL/GenBank/DDBJ databases">
        <authorList>
            <person name="Daugherty S.C."/>
            <person name="Tallon L.J."/>
            <person name="Sadzewicz L."/>
            <person name="Kilian M."/>
            <person name="Tettelin H."/>
        </authorList>
    </citation>
    <scope>NUCLEOTIDE SEQUENCE [LARGE SCALE GENOMIC DNA]</scope>
    <source>
        <strain evidence="1 2">SK642</strain>
    </source>
</reference>
<dbReference type="NCBIfam" id="TIGR03711">
    <property type="entry name" value="acc_sec_asp3"/>
    <property type="match status" value="1"/>
</dbReference>
<evidence type="ECO:0000313" key="2">
    <source>
        <dbReference type="Proteomes" id="UP000028030"/>
    </source>
</evidence>
<accession>A0A081QBB9</accession>
<organism evidence="1 2">
    <name type="scientific">Streptococcus mitis</name>
    <dbReference type="NCBI Taxonomy" id="28037"/>
    <lineage>
        <taxon>Bacteria</taxon>
        <taxon>Bacillati</taxon>
        <taxon>Bacillota</taxon>
        <taxon>Bacilli</taxon>
        <taxon>Lactobacillales</taxon>
        <taxon>Streptococcaceae</taxon>
        <taxon>Streptococcus</taxon>
        <taxon>Streptococcus mitis group</taxon>
    </lineage>
</organism>
<dbReference type="GO" id="GO:0015031">
    <property type="term" value="P:protein transport"/>
    <property type="evidence" value="ECO:0007669"/>
    <property type="project" value="InterPro"/>
</dbReference>
<comment type="caution">
    <text evidence="1">The sequence shown here is derived from an EMBL/GenBank/DDBJ whole genome shotgun (WGS) entry which is preliminary data.</text>
</comment>
<sequence length="130" mass="15259">MYIYGTKVTYHSDSHVSIYNPLVPSGTKIQGWVSHTNYQAARKQPSLPLLKRKQEYQLIMKFDCQPKKGVYTSITFFDRYGDVIEEKIEKHKSFTFTYPEDAHTYQVHLLSAGFESLDFYSFSIEEINRD</sequence>
<protein>
    <submittedName>
        <fullName evidence="1">Accessory Sec system protein Asp3</fullName>
    </submittedName>
</protein>
<name>A0A081QBB9_STRMT</name>
<dbReference type="Pfam" id="PF15432">
    <property type="entry name" value="Sec-ASP3"/>
    <property type="match status" value="1"/>
</dbReference>
<proteinExistence type="predicted"/>
<dbReference type="AlphaFoldDB" id="A0A081QBB9"/>
<dbReference type="Proteomes" id="UP000028030">
    <property type="component" value="Unassembled WGS sequence"/>
</dbReference>